<reference evidence="1 2" key="1">
    <citation type="submission" date="2014-06" db="EMBL/GenBank/DDBJ databases">
        <title>Evolutionary Origins and Diversification of the Mycorrhizal Mutualists.</title>
        <authorList>
            <consortium name="DOE Joint Genome Institute"/>
            <consortium name="Mycorrhizal Genomics Consortium"/>
            <person name="Kohler A."/>
            <person name="Kuo A."/>
            <person name="Nagy L.G."/>
            <person name="Floudas D."/>
            <person name="Copeland A."/>
            <person name="Barry K.W."/>
            <person name="Cichocki N."/>
            <person name="Veneault-Fourrey C."/>
            <person name="LaButti K."/>
            <person name="Lindquist E.A."/>
            <person name="Lipzen A."/>
            <person name="Lundell T."/>
            <person name="Morin E."/>
            <person name="Murat C."/>
            <person name="Riley R."/>
            <person name="Ohm R."/>
            <person name="Sun H."/>
            <person name="Tunlid A."/>
            <person name="Henrissat B."/>
            <person name="Grigoriev I.V."/>
            <person name="Hibbett D.S."/>
            <person name="Martin F."/>
        </authorList>
    </citation>
    <scope>NUCLEOTIDE SEQUENCE [LARGE SCALE GENOMIC DNA]</scope>
    <source>
        <strain evidence="1 2">SS14</strain>
    </source>
</reference>
<dbReference type="HOGENOM" id="CLU_1732618_0_0_1"/>
<dbReference type="AlphaFoldDB" id="A0A0C9TVX6"/>
<sequence>MPPSALAHVHRLVIIPPDGFHVVRRPAEQVVKDINAILCANVSGIQHFSLQTYPECLFAPLPNSLSHLHTFHGSIYTFQYLHTSPTPPPIFTLLLVLPIWLSIASPEVSQQFLELINITFTNVETFGFHAIRDQISPLSSIVSTRSQDLKG</sequence>
<dbReference type="Proteomes" id="UP000054279">
    <property type="component" value="Unassembled WGS sequence"/>
</dbReference>
<organism evidence="1 2">
    <name type="scientific">Sphaerobolus stellatus (strain SS14)</name>
    <dbReference type="NCBI Taxonomy" id="990650"/>
    <lineage>
        <taxon>Eukaryota</taxon>
        <taxon>Fungi</taxon>
        <taxon>Dikarya</taxon>
        <taxon>Basidiomycota</taxon>
        <taxon>Agaricomycotina</taxon>
        <taxon>Agaricomycetes</taxon>
        <taxon>Phallomycetidae</taxon>
        <taxon>Geastrales</taxon>
        <taxon>Sphaerobolaceae</taxon>
        <taxon>Sphaerobolus</taxon>
    </lineage>
</organism>
<accession>A0A0C9TVX6</accession>
<evidence type="ECO:0000313" key="1">
    <source>
        <dbReference type="EMBL" id="KIJ34483.1"/>
    </source>
</evidence>
<dbReference type="EMBL" id="KN837199">
    <property type="protein sequence ID" value="KIJ34483.1"/>
    <property type="molecule type" value="Genomic_DNA"/>
</dbReference>
<name>A0A0C9TVX6_SPHS4</name>
<gene>
    <name evidence="1" type="ORF">M422DRAFT_263450</name>
</gene>
<proteinExistence type="predicted"/>
<keyword evidence="2" id="KW-1185">Reference proteome</keyword>
<protein>
    <submittedName>
        <fullName evidence="1">Uncharacterized protein</fullName>
    </submittedName>
</protein>
<evidence type="ECO:0000313" key="2">
    <source>
        <dbReference type="Proteomes" id="UP000054279"/>
    </source>
</evidence>